<dbReference type="Gene3D" id="2.60.40.1080">
    <property type="match status" value="1"/>
</dbReference>
<dbReference type="EMBL" id="FQVD01000004">
    <property type="protein sequence ID" value="SHE65695.1"/>
    <property type="molecule type" value="Genomic_DNA"/>
</dbReference>
<accession>A0A1M4V9Q9</accession>
<proteinExistence type="predicted"/>
<dbReference type="STRING" id="871325.SAMN05444349_104146"/>
<name>A0A1M4V9Q9_9BACE</name>
<protein>
    <submittedName>
        <fullName evidence="2">Major paralogous domain-containing protein</fullName>
    </submittedName>
</protein>
<dbReference type="Pfam" id="PF02368">
    <property type="entry name" value="Big_2"/>
    <property type="match status" value="1"/>
</dbReference>
<evidence type="ECO:0000313" key="3">
    <source>
        <dbReference type="Proteomes" id="UP000184436"/>
    </source>
</evidence>
<keyword evidence="3" id="KW-1185">Reference proteome</keyword>
<evidence type="ECO:0000313" key="2">
    <source>
        <dbReference type="EMBL" id="SHE65695.1"/>
    </source>
</evidence>
<organism evidence="2 3">
    <name type="scientific">Bacteroides faecichinchillae</name>
    <dbReference type="NCBI Taxonomy" id="871325"/>
    <lineage>
        <taxon>Bacteria</taxon>
        <taxon>Pseudomonadati</taxon>
        <taxon>Bacteroidota</taxon>
        <taxon>Bacteroidia</taxon>
        <taxon>Bacteroidales</taxon>
        <taxon>Bacteroidaceae</taxon>
        <taxon>Bacteroides</taxon>
    </lineage>
</organism>
<evidence type="ECO:0000259" key="1">
    <source>
        <dbReference type="SMART" id="SM00635"/>
    </source>
</evidence>
<dbReference type="AlphaFoldDB" id="A0A1M4V9Q9"/>
<dbReference type="OrthoDB" id="1451431at2"/>
<reference evidence="2 3" key="1">
    <citation type="submission" date="2016-11" db="EMBL/GenBank/DDBJ databases">
        <authorList>
            <person name="Jaros S."/>
            <person name="Januszkiewicz K."/>
            <person name="Wedrychowicz H."/>
        </authorList>
    </citation>
    <scope>NUCLEOTIDE SEQUENCE [LARGE SCALE GENOMIC DNA]</scope>
    <source>
        <strain evidence="2 3">DSM 26883</strain>
    </source>
</reference>
<gene>
    <name evidence="2" type="ORF">SAMN05444349_104146</name>
</gene>
<dbReference type="InterPro" id="IPR003343">
    <property type="entry name" value="Big_2"/>
</dbReference>
<dbReference type="Proteomes" id="UP000184436">
    <property type="component" value="Unassembled WGS sequence"/>
</dbReference>
<dbReference type="SUPFAM" id="SSF49373">
    <property type="entry name" value="Invasin/intimin cell-adhesion fragments"/>
    <property type="match status" value="1"/>
</dbReference>
<feature type="domain" description="BIG2" evidence="1">
    <location>
        <begin position="28"/>
        <end position="111"/>
    </location>
</feature>
<sequence length="319" mass="34917">MKKEFLFLAMSAFVAFSCSDDDDPSSVEVTSISVTPSTATIYQEQTTLPTLSAAITPENADDPTITWSSNNTAYLTVNNKGVLTLVKDIDADATVTITAKAANGKTGTCTVQLKACLEGGYKVIDATDEIGLLILDRNIGATEPYNNNASEPNAAAVGNYYQFGKNTSVAKNDDTNVNSSFNKTWNASGTDYKDWTVSTNTPCPAGWRIPTQEETKRIVDATFWDWDFVDMDMMTEEELMAAKALQEKILIARGGLWKLNNGTVEKYLPKAAYFWSSEINTTITDEAKVAYAYADNLFATFDKKQPVVNALPIRCVKSK</sequence>
<dbReference type="InterPro" id="IPR008964">
    <property type="entry name" value="Invasin/intimin_cell_adhesion"/>
</dbReference>
<dbReference type="RefSeq" id="WP_025074998.1">
    <property type="nucleotide sequence ID" value="NZ_FQVD01000004.1"/>
</dbReference>
<dbReference type="PROSITE" id="PS51257">
    <property type="entry name" value="PROKAR_LIPOPROTEIN"/>
    <property type="match status" value="1"/>
</dbReference>
<dbReference type="SMART" id="SM00635">
    <property type="entry name" value="BID_2"/>
    <property type="match status" value="1"/>
</dbReference>